<dbReference type="EMBL" id="PKMF04000322">
    <property type="protein sequence ID" value="KAK7837753.1"/>
    <property type="molecule type" value="Genomic_DNA"/>
</dbReference>
<evidence type="ECO:0000313" key="2">
    <source>
        <dbReference type="EMBL" id="KAK7837753.1"/>
    </source>
</evidence>
<dbReference type="InterPro" id="IPR050592">
    <property type="entry name" value="GDSL_lipolytic_enzyme"/>
</dbReference>
<comment type="similarity">
    <text evidence="1">Belongs to the 'GDSL' lipolytic enzyme family.</text>
</comment>
<evidence type="ECO:0000313" key="3">
    <source>
        <dbReference type="Proteomes" id="UP000237347"/>
    </source>
</evidence>
<name>A0AAW0KEF8_QUESU</name>
<dbReference type="InterPro" id="IPR036514">
    <property type="entry name" value="SGNH_hydro_sf"/>
</dbReference>
<accession>A0AAW0KEF8</accession>
<organism evidence="2 3">
    <name type="scientific">Quercus suber</name>
    <name type="common">Cork oak</name>
    <dbReference type="NCBI Taxonomy" id="58331"/>
    <lineage>
        <taxon>Eukaryota</taxon>
        <taxon>Viridiplantae</taxon>
        <taxon>Streptophyta</taxon>
        <taxon>Embryophyta</taxon>
        <taxon>Tracheophyta</taxon>
        <taxon>Spermatophyta</taxon>
        <taxon>Magnoliopsida</taxon>
        <taxon>eudicotyledons</taxon>
        <taxon>Gunneridae</taxon>
        <taxon>Pentapetalae</taxon>
        <taxon>rosids</taxon>
        <taxon>fabids</taxon>
        <taxon>Fagales</taxon>
        <taxon>Fagaceae</taxon>
        <taxon>Quercus</taxon>
    </lineage>
</organism>
<dbReference type="PANTHER" id="PTHR45642:SF135">
    <property type="entry name" value="GDSL ESTERASE_LIPASE EXL2"/>
    <property type="match status" value="1"/>
</dbReference>
<proteinExistence type="inferred from homology"/>
<dbReference type="InterPro" id="IPR001087">
    <property type="entry name" value="GDSL"/>
</dbReference>
<evidence type="ECO:0000256" key="1">
    <source>
        <dbReference type="ARBA" id="ARBA00008668"/>
    </source>
</evidence>
<dbReference type="Proteomes" id="UP000237347">
    <property type="component" value="Unassembled WGS sequence"/>
</dbReference>
<dbReference type="PANTHER" id="PTHR45642">
    <property type="entry name" value="GDSL ESTERASE/LIPASE EXL3"/>
    <property type="match status" value="1"/>
</dbReference>
<dbReference type="GO" id="GO:0016788">
    <property type="term" value="F:hydrolase activity, acting on ester bonds"/>
    <property type="evidence" value="ECO:0007669"/>
    <property type="project" value="InterPro"/>
</dbReference>
<dbReference type="Pfam" id="PF00657">
    <property type="entry name" value="Lipase_GDSL"/>
    <property type="match status" value="1"/>
</dbReference>
<protein>
    <submittedName>
        <fullName evidence="2">Gdsl esterase/lipase</fullName>
    </submittedName>
</protein>
<dbReference type="Gene3D" id="3.40.50.1110">
    <property type="entry name" value="SGNH hydrolase"/>
    <property type="match status" value="1"/>
</dbReference>
<reference evidence="2 3" key="1">
    <citation type="journal article" date="2018" name="Sci. Data">
        <title>The draft genome sequence of cork oak.</title>
        <authorList>
            <person name="Ramos A.M."/>
            <person name="Usie A."/>
            <person name="Barbosa P."/>
            <person name="Barros P.M."/>
            <person name="Capote T."/>
            <person name="Chaves I."/>
            <person name="Simoes F."/>
            <person name="Abreu I."/>
            <person name="Carrasquinho I."/>
            <person name="Faro C."/>
            <person name="Guimaraes J.B."/>
            <person name="Mendonca D."/>
            <person name="Nobrega F."/>
            <person name="Rodrigues L."/>
            <person name="Saibo N.J.M."/>
            <person name="Varela M.C."/>
            <person name="Egas C."/>
            <person name="Matos J."/>
            <person name="Miguel C.M."/>
            <person name="Oliveira M.M."/>
            <person name="Ricardo C.P."/>
            <person name="Goncalves S."/>
        </authorList>
    </citation>
    <scope>NUCLEOTIDE SEQUENCE [LARGE SCALE GENOMIC DNA]</scope>
    <source>
        <strain evidence="3">cv. HL8</strain>
    </source>
</reference>
<comment type="caution">
    <text evidence="2">The sequence shown here is derived from an EMBL/GenBank/DDBJ whole genome shotgun (WGS) entry which is preliminary data.</text>
</comment>
<gene>
    <name evidence="2" type="ORF">CFP56_020808</name>
</gene>
<keyword evidence="3" id="KW-1185">Reference proteome</keyword>
<sequence length="160" mass="17489">MEFGIKELLPAYRDPTLQPKDLLSGVNFASGGAGYDPLSSQLASAISLSEQLQDFKQYIGKLKGIVGEERTNFILAKSVVVVVAGCLPSQRTLFGGSEEECVKELNQASQVLNDKLSRELGYLNNNLPNANVVYIDIYNPLLDIITNPKKYGFEVANKSC</sequence>
<dbReference type="GO" id="GO:0005576">
    <property type="term" value="C:extracellular region"/>
    <property type="evidence" value="ECO:0007669"/>
    <property type="project" value="TreeGrafter"/>
</dbReference>
<dbReference type="AlphaFoldDB" id="A0AAW0KEF8"/>